<evidence type="ECO:0000313" key="8">
    <source>
        <dbReference type="EMBL" id="AMW05580.1"/>
    </source>
</evidence>
<dbReference type="AlphaFoldDB" id="A0A143BM46"/>
<dbReference type="CDD" id="cd06171">
    <property type="entry name" value="Sigma70_r4"/>
    <property type="match status" value="1"/>
</dbReference>
<proteinExistence type="inferred from homology"/>
<keyword evidence="5" id="KW-0804">Transcription</keyword>
<dbReference type="GO" id="GO:0016987">
    <property type="term" value="F:sigma factor activity"/>
    <property type="evidence" value="ECO:0007669"/>
    <property type="project" value="UniProtKB-KW"/>
</dbReference>
<dbReference type="InterPro" id="IPR014284">
    <property type="entry name" value="RNA_pol_sigma-70_dom"/>
</dbReference>
<keyword evidence="2" id="KW-0805">Transcription regulation</keyword>
<dbReference type="eggNOG" id="COG1595">
    <property type="taxonomic scope" value="Bacteria"/>
</dbReference>
<sequence>MDDGGLLAASAAGDAAAFEAFMRQYQPSVSRYLQTYTGSRDVDDAVQETFIAAWRGAGGYRGAASARAWLFTIARHSVHHLVRRRVDEPDDLLSVEQLAEQAGWGALPASGGDDPPWDGELLTLALQRLPADEREVLTLRELDGFSGDETAEVLHISVAAMKSRLHRARIHLAATVRALTGLPTHSEASHD</sequence>
<dbReference type="Gene3D" id="1.10.10.10">
    <property type="entry name" value="Winged helix-like DNA-binding domain superfamily/Winged helix DNA-binding domain"/>
    <property type="match status" value="1"/>
</dbReference>
<evidence type="ECO:0000256" key="5">
    <source>
        <dbReference type="ARBA" id="ARBA00023163"/>
    </source>
</evidence>
<evidence type="ECO:0000313" key="9">
    <source>
        <dbReference type="Proteomes" id="UP000076404"/>
    </source>
</evidence>
<feature type="domain" description="RNA polymerase sigma-70 region 2" evidence="6">
    <location>
        <begin position="22"/>
        <end position="85"/>
    </location>
</feature>
<evidence type="ECO:0000259" key="7">
    <source>
        <dbReference type="Pfam" id="PF08281"/>
    </source>
</evidence>
<keyword evidence="9" id="KW-1185">Reference proteome</keyword>
<reference evidence="8 9" key="1">
    <citation type="journal article" date="2014" name="Proc. Natl. Acad. Sci. U.S.A.">
        <title>Functional type 2 photosynthetic reaction centers found in the rare bacterial phylum Gemmatimonadetes.</title>
        <authorList>
            <person name="Zeng Y."/>
            <person name="Feng F."/>
            <person name="Medova H."/>
            <person name="Dean J."/>
            <person name="Koblizek M."/>
        </authorList>
    </citation>
    <scope>NUCLEOTIDE SEQUENCE [LARGE SCALE GENOMIC DNA]</scope>
    <source>
        <strain evidence="8 9">AP64</strain>
    </source>
</reference>
<dbReference type="InterPro" id="IPR007627">
    <property type="entry name" value="RNA_pol_sigma70_r2"/>
</dbReference>
<dbReference type="RefSeq" id="WP_026848721.1">
    <property type="nucleotide sequence ID" value="NZ_CP011454.1"/>
</dbReference>
<evidence type="ECO:0000256" key="3">
    <source>
        <dbReference type="ARBA" id="ARBA00023082"/>
    </source>
</evidence>
<dbReference type="EMBL" id="CP011454">
    <property type="protein sequence ID" value="AMW05580.1"/>
    <property type="molecule type" value="Genomic_DNA"/>
</dbReference>
<dbReference type="InterPro" id="IPR036388">
    <property type="entry name" value="WH-like_DNA-bd_sf"/>
</dbReference>
<gene>
    <name evidence="8" type="ORF">GEMMAAP_13710</name>
</gene>
<dbReference type="GO" id="GO:0006352">
    <property type="term" value="P:DNA-templated transcription initiation"/>
    <property type="evidence" value="ECO:0007669"/>
    <property type="project" value="InterPro"/>
</dbReference>
<dbReference type="PANTHER" id="PTHR43133">
    <property type="entry name" value="RNA POLYMERASE ECF-TYPE SIGMA FACTO"/>
    <property type="match status" value="1"/>
</dbReference>
<dbReference type="SUPFAM" id="SSF88659">
    <property type="entry name" value="Sigma3 and sigma4 domains of RNA polymerase sigma factors"/>
    <property type="match status" value="1"/>
</dbReference>
<dbReference type="InterPro" id="IPR039425">
    <property type="entry name" value="RNA_pol_sigma-70-like"/>
</dbReference>
<evidence type="ECO:0000256" key="2">
    <source>
        <dbReference type="ARBA" id="ARBA00023015"/>
    </source>
</evidence>
<organism evidence="8 9">
    <name type="scientific">Gemmatimonas phototrophica</name>
    <dbReference type="NCBI Taxonomy" id="1379270"/>
    <lineage>
        <taxon>Bacteria</taxon>
        <taxon>Pseudomonadati</taxon>
        <taxon>Gemmatimonadota</taxon>
        <taxon>Gemmatimonadia</taxon>
        <taxon>Gemmatimonadales</taxon>
        <taxon>Gemmatimonadaceae</taxon>
        <taxon>Gemmatimonas</taxon>
    </lineage>
</organism>
<protein>
    <submittedName>
        <fullName evidence="8">Uncharacterized protein</fullName>
    </submittedName>
</protein>
<dbReference type="NCBIfam" id="TIGR02937">
    <property type="entry name" value="sigma70-ECF"/>
    <property type="match status" value="1"/>
</dbReference>
<reference evidence="8 9" key="2">
    <citation type="journal article" date="2016" name="Environ. Microbiol. Rep.">
        <title>Metagenomic evidence for the presence of phototrophic Gemmatimonadetes bacteria in diverse environments.</title>
        <authorList>
            <person name="Zeng Y."/>
            <person name="Baumbach J."/>
            <person name="Barbosa E.G."/>
            <person name="Azevedo V."/>
            <person name="Zhang C."/>
            <person name="Koblizek M."/>
        </authorList>
    </citation>
    <scope>NUCLEOTIDE SEQUENCE [LARGE SCALE GENOMIC DNA]</scope>
    <source>
        <strain evidence="8 9">AP64</strain>
    </source>
</reference>
<feature type="domain" description="RNA polymerase sigma factor 70 region 4 type 2" evidence="7">
    <location>
        <begin position="121"/>
        <end position="172"/>
    </location>
</feature>
<dbReference type="SUPFAM" id="SSF88946">
    <property type="entry name" value="Sigma2 domain of RNA polymerase sigma factors"/>
    <property type="match status" value="1"/>
</dbReference>
<dbReference type="GO" id="GO:0003677">
    <property type="term" value="F:DNA binding"/>
    <property type="evidence" value="ECO:0007669"/>
    <property type="project" value="UniProtKB-KW"/>
</dbReference>
<dbReference type="Pfam" id="PF08281">
    <property type="entry name" value="Sigma70_r4_2"/>
    <property type="match status" value="1"/>
</dbReference>
<evidence type="ECO:0000256" key="4">
    <source>
        <dbReference type="ARBA" id="ARBA00023125"/>
    </source>
</evidence>
<dbReference type="InterPro" id="IPR013324">
    <property type="entry name" value="RNA_pol_sigma_r3/r4-like"/>
</dbReference>
<dbReference type="PANTHER" id="PTHR43133:SF8">
    <property type="entry name" value="RNA POLYMERASE SIGMA FACTOR HI_1459-RELATED"/>
    <property type="match status" value="1"/>
</dbReference>
<keyword evidence="3" id="KW-0731">Sigma factor</keyword>
<keyword evidence="4" id="KW-0238">DNA-binding</keyword>
<dbReference type="Pfam" id="PF04542">
    <property type="entry name" value="Sigma70_r2"/>
    <property type="match status" value="1"/>
</dbReference>
<dbReference type="STRING" id="1379270.GEMMAAP_13710"/>
<evidence type="ECO:0000259" key="6">
    <source>
        <dbReference type="Pfam" id="PF04542"/>
    </source>
</evidence>
<name>A0A143BM46_9BACT</name>
<dbReference type="InterPro" id="IPR013249">
    <property type="entry name" value="RNA_pol_sigma70_r4_t2"/>
</dbReference>
<evidence type="ECO:0000256" key="1">
    <source>
        <dbReference type="ARBA" id="ARBA00010641"/>
    </source>
</evidence>
<dbReference type="Proteomes" id="UP000076404">
    <property type="component" value="Chromosome"/>
</dbReference>
<dbReference type="InterPro" id="IPR013325">
    <property type="entry name" value="RNA_pol_sigma_r2"/>
</dbReference>
<comment type="similarity">
    <text evidence="1">Belongs to the sigma-70 factor family. ECF subfamily.</text>
</comment>
<accession>A0A143BM46</accession>
<dbReference type="Gene3D" id="1.10.1740.10">
    <property type="match status" value="1"/>
</dbReference>
<dbReference type="KEGG" id="gph:GEMMAAP_13710"/>